<reference evidence="1" key="1">
    <citation type="submission" date="2020-06" db="EMBL/GenBank/DDBJ databases">
        <title>Legume-microbial interactions unlock mineral nutrients during tropical forest succession.</title>
        <authorList>
            <person name="Epihov D.Z."/>
        </authorList>
    </citation>
    <scope>NUCLEOTIDE SEQUENCE [LARGE SCALE GENOMIC DNA]</scope>
    <source>
        <strain evidence="1">Pan2503</strain>
    </source>
</reference>
<evidence type="ECO:0000313" key="1">
    <source>
        <dbReference type="EMBL" id="MBA0084343.1"/>
    </source>
</evidence>
<dbReference type="Proteomes" id="UP000567293">
    <property type="component" value="Unassembled WGS sequence"/>
</dbReference>
<keyword evidence="2" id="KW-1185">Reference proteome</keyword>
<organism evidence="1 2">
    <name type="scientific">Candidatus Acidiferrum panamense</name>
    <dbReference type="NCBI Taxonomy" id="2741543"/>
    <lineage>
        <taxon>Bacteria</taxon>
        <taxon>Pseudomonadati</taxon>
        <taxon>Acidobacteriota</taxon>
        <taxon>Terriglobia</taxon>
        <taxon>Candidatus Acidiferrales</taxon>
        <taxon>Candidatus Acidiferrum</taxon>
    </lineage>
</organism>
<dbReference type="InterPro" id="IPR008969">
    <property type="entry name" value="CarboxyPept-like_regulatory"/>
</dbReference>
<dbReference type="AlphaFoldDB" id="A0A7V8SVX5"/>
<comment type="caution">
    <text evidence="1">The sequence shown here is derived from an EMBL/GenBank/DDBJ whole genome shotgun (WGS) entry which is preliminary data.</text>
</comment>
<gene>
    <name evidence="1" type="ORF">HRJ53_05040</name>
</gene>
<dbReference type="SUPFAM" id="SSF49464">
    <property type="entry name" value="Carboxypeptidase regulatory domain-like"/>
    <property type="match status" value="1"/>
</dbReference>
<proteinExistence type="predicted"/>
<protein>
    <submittedName>
        <fullName evidence="1">Carboxypeptidase regulatory-like domain-containing protein</fullName>
    </submittedName>
</protein>
<dbReference type="EMBL" id="JACDQQ010000487">
    <property type="protein sequence ID" value="MBA0084343.1"/>
    <property type="molecule type" value="Genomic_DNA"/>
</dbReference>
<dbReference type="Gene3D" id="2.60.40.1120">
    <property type="entry name" value="Carboxypeptidase-like, regulatory domain"/>
    <property type="match status" value="1"/>
</dbReference>
<evidence type="ECO:0000313" key="2">
    <source>
        <dbReference type="Proteomes" id="UP000567293"/>
    </source>
</evidence>
<name>A0A7V8SVX5_9BACT</name>
<dbReference type="GO" id="GO:0004180">
    <property type="term" value="F:carboxypeptidase activity"/>
    <property type="evidence" value="ECO:0007669"/>
    <property type="project" value="UniProtKB-KW"/>
</dbReference>
<sequence>MDPLGELIPGAEVRVYKRGTYPQNPVAVLKTNERGQFAASLEPAIYTVIFRTRGFRTEFIGLEIRPDGGDQELRETLQLASDCDS</sequence>
<accession>A0A7V8SVX5</accession>